<dbReference type="GO" id="GO:0031380">
    <property type="term" value="C:nuclear RNA-directed RNA polymerase complex"/>
    <property type="evidence" value="ECO:0007669"/>
    <property type="project" value="TreeGrafter"/>
</dbReference>
<dbReference type="PANTHER" id="PTHR10887:SF341">
    <property type="entry name" value="NFX1-TYPE ZINC FINGER-CONTAINING PROTEIN 1"/>
    <property type="match status" value="1"/>
</dbReference>
<evidence type="ECO:0000259" key="4">
    <source>
        <dbReference type="Pfam" id="PF13087"/>
    </source>
</evidence>
<feature type="region of interest" description="Disordered" evidence="2">
    <location>
        <begin position="902"/>
        <end position="957"/>
    </location>
</feature>
<evidence type="ECO:0000313" key="7">
    <source>
        <dbReference type="Proteomes" id="UP001397290"/>
    </source>
</evidence>
<feature type="compositionally biased region" description="Polar residues" evidence="2">
    <location>
        <begin position="28"/>
        <end position="39"/>
    </location>
</feature>
<dbReference type="GO" id="GO:0031048">
    <property type="term" value="P:regulatory ncRNA-mediated heterochromatin formation"/>
    <property type="evidence" value="ECO:0007669"/>
    <property type="project" value="TreeGrafter"/>
</dbReference>
<sequence>MAAQTGDGALQLQSSFLPTGDRSAGQMRPSTNLSTNPSTKWLEEPEFPSPEEILRNSPPPLLAIENDDIESKEVYLEKHYRMQRFEAVEPTRLAVNEFRRTPSMPEGELAYIYTNVQIQGVVLTTHGAATRVSFSTERALDAPVDWANSERLRQGSLVVLSPTEDCFRSKCLPATVAYRFLLGGLWPDLEADPPEPEETPPRVDLYISDWSEIDPNIKYYLLEAKEGYFESFRHTMTALQASAYERSLMHKYLLSNDLSKSVENNPVKARVQTRNALDKSQVAACEAIIGQQLSVVQGPPGTGKTHTTVVTIEEIISRYPYKPQKPVIVAAQSNHAVDQLLERCLKRDLAVARLGGRTVSDTIEERSLFNIREKSRGTVTGIGLSPAVFRDFETACQVLELQLKGAFQGQQNYDLKSFRDAKIITSEQFDSLDNDEWVKSEETDPLLAWLGWESFITSPAKAPHSAPKWKAKARVYSEEDPGKCRLPDPDKPIGPYISFASKGPEPSASRCRSLLRNKDLYKVKAQHREDVFNYMCLTLAQKNRTKLQESLSKFKDACHRLQRNKMDRDYRVITKTHIEIIGCTITGLSKYRKLLQTINPDILIIDEASEATEGSISAALLPSLKHLALVGDHQQLTPRPITRILTEPVFALQVSLFERLVTKNAMPCQVLKMQRRMIPELRQLVNLFYPGLSDHSSVLKREAINSIGPSLWWFDHVWSEQTGSGASGHSIANNNEADMIIGFTKHLISCGTPVEKVTILSFYTAQQELINAKLEAHNIGLGICKTVDSFQGCENDVIILSIVRSPRPGQRQTVGFVENIHRATVALSRARNAFYIFGNATKLQGSATWGPILDMMASRKGNYLPLVCPIHQRTYSVRSLEDWAGLGEACCPCDNHGRQESQMTMIPDRIVKTSDETTNQKTAPSKNAETKTTSDKKLGKRQKCNQRGNKKASVSIQNKPIQASSVAAKKGSITKLEKTALDRVQSASLSHGLASSKFTDNTSSGGRSEDGTVYSSDYMIEVGYNTFIEEFEELAVQARAEKPSEQLVMPECFSSNQAAHREQKNAVEIGEDLIDFS</sequence>
<feature type="domain" description="DNA2/NAM7 helicase-like C-terminal" evidence="4">
    <location>
        <begin position="652"/>
        <end position="840"/>
    </location>
</feature>
<feature type="compositionally biased region" description="Polar residues" evidence="2">
    <location>
        <begin position="916"/>
        <end position="927"/>
    </location>
</feature>
<feature type="region of interest" description="Disordered" evidence="2">
    <location>
        <begin position="1"/>
        <end position="59"/>
    </location>
</feature>
<keyword evidence="7" id="KW-1185">Reference proteome</keyword>
<dbReference type="Pfam" id="PF13087">
    <property type="entry name" value="AAA_12"/>
    <property type="match status" value="1"/>
</dbReference>
<accession>A0AAW0RM07</accession>
<feature type="compositionally biased region" description="Basic and acidic residues" evidence="2">
    <location>
        <begin position="928"/>
        <end position="937"/>
    </location>
</feature>
<keyword evidence="1" id="KW-0067">ATP-binding</keyword>
<feature type="compositionally biased region" description="Basic residues" evidence="2">
    <location>
        <begin position="938"/>
        <end position="950"/>
    </location>
</feature>
<feature type="domain" description="ZNFX1" evidence="5">
    <location>
        <begin position="111"/>
        <end position="225"/>
    </location>
</feature>
<comment type="caution">
    <text evidence="6">The sequence shown here is derived from an EMBL/GenBank/DDBJ whole genome shotgun (WGS) entry which is preliminary data.</text>
</comment>
<dbReference type="EMBL" id="JAAHCF010000536">
    <property type="protein sequence ID" value="KAK8143249.1"/>
    <property type="molecule type" value="Genomic_DNA"/>
</dbReference>
<keyword evidence="1" id="KW-0378">Hydrolase</keyword>
<protein>
    <recommendedName>
        <fullName evidence="8">Helicase required for RNAi-mediated heterochromatin assembly 1</fullName>
    </recommendedName>
</protein>
<dbReference type="Pfam" id="PF13086">
    <property type="entry name" value="AAA_11"/>
    <property type="match status" value="1"/>
</dbReference>
<evidence type="ECO:0000259" key="3">
    <source>
        <dbReference type="Pfam" id="PF13086"/>
    </source>
</evidence>
<organism evidence="6 7">
    <name type="scientific">Beauveria asiatica</name>
    <dbReference type="NCBI Taxonomy" id="1069075"/>
    <lineage>
        <taxon>Eukaryota</taxon>
        <taxon>Fungi</taxon>
        <taxon>Dikarya</taxon>
        <taxon>Ascomycota</taxon>
        <taxon>Pezizomycotina</taxon>
        <taxon>Sordariomycetes</taxon>
        <taxon>Hypocreomycetidae</taxon>
        <taxon>Hypocreales</taxon>
        <taxon>Cordycipitaceae</taxon>
        <taxon>Beauveria</taxon>
    </lineage>
</organism>
<dbReference type="InterPro" id="IPR027417">
    <property type="entry name" value="P-loop_NTPase"/>
</dbReference>
<feature type="domain" description="DNA2/NAM7 helicase helicase" evidence="3">
    <location>
        <begin position="277"/>
        <end position="638"/>
    </location>
</feature>
<evidence type="ECO:0000256" key="1">
    <source>
        <dbReference type="ARBA" id="ARBA00022806"/>
    </source>
</evidence>
<reference evidence="6 7" key="1">
    <citation type="submission" date="2020-02" db="EMBL/GenBank/DDBJ databases">
        <title>Comparative genomics of the hypocrealean fungal genus Beauvera.</title>
        <authorList>
            <person name="Showalter D.N."/>
            <person name="Bushley K.E."/>
            <person name="Rehner S.A."/>
        </authorList>
    </citation>
    <scope>NUCLEOTIDE SEQUENCE [LARGE SCALE GENOMIC DNA]</scope>
    <source>
        <strain evidence="6 7">ARSEF4384</strain>
    </source>
</reference>
<dbReference type="InterPro" id="IPR045055">
    <property type="entry name" value="DNA2/NAM7-like"/>
</dbReference>
<evidence type="ECO:0008006" key="8">
    <source>
        <dbReference type="Google" id="ProtNLM"/>
    </source>
</evidence>
<dbReference type="Gene3D" id="3.40.50.300">
    <property type="entry name" value="P-loop containing nucleotide triphosphate hydrolases"/>
    <property type="match status" value="3"/>
</dbReference>
<keyword evidence="1" id="KW-0347">Helicase</keyword>
<name>A0AAW0RM07_9HYPO</name>
<dbReference type="AlphaFoldDB" id="A0AAW0RM07"/>
<dbReference type="Proteomes" id="UP001397290">
    <property type="component" value="Unassembled WGS sequence"/>
</dbReference>
<dbReference type="GO" id="GO:0004386">
    <property type="term" value="F:helicase activity"/>
    <property type="evidence" value="ECO:0007669"/>
    <property type="project" value="InterPro"/>
</dbReference>
<evidence type="ECO:0000259" key="5">
    <source>
        <dbReference type="Pfam" id="PF25396"/>
    </source>
</evidence>
<keyword evidence="1" id="KW-0547">Nucleotide-binding</keyword>
<evidence type="ECO:0000313" key="6">
    <source>
        <dbReference type="EMBL" id="KAK8143249.1"/>
    </source>
</evidence>
<dbReference type="PANTHER" id="PTHR10887">
    <property type="entry name" value="DNA2/NAM7 HELICASE FAMILY"/>
    <property type="match status" value="1"/>
</dbReference>
<dbReference type="Pfam" id="PF25396">
    <property type="entry name" value="ZNFX1"/>
    <property type="match status" value="1"/>
</dbReference>
<dbReference type="SUPFAM" id="SSF52540">
    <property type="entry name" value="P-loop containing nucleoside triphosphate hydrolases"/>
    <property type="match status" value="1"/>
</dbReference>
<feature type="compositionally biased region" description="Polar residues" evidence="2">
    <location>
        <begin position="996"/>
        <end position="1006"/>
    </location>
</feature>
<feature type="region of interest" description="Disordered" evidence="2">
    <location>
        <begin position="990"/>
        <end position="1012"/>
    </location>
</feature>
<dbReference type="InterPro" id="IPR047187">
    <property type="entry name" value="SF1_C_Upf1"/>
</dbReference>
<proteinExistence type="predicted"/>
<dbReference type="InterPro" id="IPR041677">
    <property type="entry name" value="DNA2/NAM7_AAA_11"/>
</dbReference>
<evidence type="ECO:0000256" key="2">
    <source>
        <dbReference type="SAM" id="MobiDB-lite"/>
    </source>
</evidence>
<dbReference type="InterPro" id="IPR041679">
    <property type="entry name" value="DNA2/NAM7-like_C"/>
</dbReference>
<dbReference type="CDD" id="cd18808">
    <property type="entry name" value="SF1_C_Upf1"/>
    <property type="match status" value="1"/>
</dbReference>
<dbReference type="InterPro" id="IPR057373">
    <property type="entry name" value="ZNFX1"/>
</dbReference>
<gene>
    <name evidence="6" type="ORF">G3M48_007514</name>
</gene>